<feature type="region of interest" description="Disordered" evidence="1">
    <location>
        <begin position="52"/>
        <end position="75"/>
    </location>
</feature>
<keyword evidence="3" id="KW-1185">Reference proteome</keyword>
<accession>A0AAV2KCL8</accession>
<name>A0AAV2KCL8_KNICA</name>
<evidence type="ECO:0000313" key="2">
    <source>
        <dbReference type="EMBL" id="CAL1585342.1"/>
    </source>
</evidence>
<evidence type="ECO:0000256" key="1">
    <source>
        <dbReference type="SAM" id="MobiDB-lite"/>
    </source>
</evidence>
<dbReference type="AlphaFoldDB" id="A0AAV2KCL8"/>
<protein>
    <submittedName>
        <fullName evidence="2">Uncharacterized protein</fullName>
    </submittedName>
</protein>
<reference evidence="2 3" key="1">
    <citation type="submission" date="2024-04" db="EMBL/GenBank/DDBJ databases">
        <authorList>
            <person name="Waldvogel A.-M."/>
            <person name="Schoenle A."/>
        </authorList>
    </citation>
    <scope>NUCLEOTIDE SEQUENCE [LARGE SCALE GENOMIC DNA]</scope>
</reference>
<sequence length="113" mass="12691">MGSAIHAFTPSPQLPECLNNIPAARMKQPLHCCLRSATFEVQIETSSFSFPSQKMYETSSEKGRRRGETEGYPSTLPSPLLPLHLKLKFPDRKSLLDTSHALIFRSCAVFFSF</sequence>
<feature type="compositionally biased region" description="Basic and acidic residues" evidence="1">
    <location>
        <begin position="59"/>
        <end position="69"/>
    </location>
</feature>
<proteinExistence type="predicted"/>
<dbReference type="Proteomes" id="UP001497482">
    <property type="component" value="Chromosome 17"/>
</dbReference>
<gene>
    <name evidence="2" type="ORF">KC01_LOCUS15570</name>
</gene>
<organism evidence="2 3">
    <name type="scientific">Knipowitschia caucasica</name>
    <name type="common">Caucasian dwarf goby</name>
    <name type="synonym">Pomatoschistus caucasicus</name>
    <dbReference type="NCBI Taxonomy" id="637954"/>
    <lineage>
        <taxon>Eukaryota</taxon>
        <taxon>Metazoa</taxon>
        <taxon>Chordata</taxon>
        <taxon>Craniata</taxon>
        <taxon>Vertebrata</taxon>
        <taxon>Euteleostomi</taxon>
        <taxon>Actinopterygii</taxon>
        <taxon>Neopterygii</taxon>
        <taxon>Teleostei</taxon>
        <taxon>Neoteleostei</taxon>
        <taxon>Acanthomorphata</taxon>
        <taxon>Gobiaria</taxon>
        <taxon>Gobiiformes</taxon>
        <taxon>Gobioidei</taxon>
        <taxon>Gobiidae</taxon>
        <taxon>Gobiinae</taxon>
        <taxon>Knipowitschia</taxon>
    </lineage>
</organism>
<evidence type="ECO:0000313" key="3">
    <source>
        <dbReference type="Proteomes" id="UP001497482"/>
    </source>
</evidence>
<dbReference type="EMBL" id="OZ035839">
    <property type="protein sequence ID" value="CAL1585342.1"/>
    <property type="molecule type" value="Genomic_DNA"/>
</dbReference>